<dbReference type="RefSeq" id="WP_211290996.1">
    <property type="nucleotide sequence ID" value="NZ_PTJD01000005.1"/>
</dbReference>
<dbReference type="AlphaFoldDB" id="A0A2S6IPH9"/>
<comment type="caution">
    <text evidence="2">The sequence shown here is derived from an EMBL/GenBank/DDBJ whole genome shotgun (WGS) entry which is preliminary data.</text>
</comment>
<organism evidence="2 3">
    <name type="scientific">Kineococcus xinjiangensis</name>
    <dbReference type="NCBI Taxonomy" id="512762"/>
    <lineage>
        <taxon>Bacteria</taxon>
        <taxon>Bacillati</taxon>
        <taxon>Actinomycetota</taxon>
        <taxon>Actinomycetes</taxon>
        <taxon>Kineosporiales</taxon>
        <taxon>Kineosporiaceae</taxon>
        <taxon>Kineococcus</taxon>
    </lineage>
</organism>
<name>A0A2S6IPH9_9ACTN</name>
<dbReference type="Proteomes" id="UP000239485">
    <property type="component" value="Unassembled WGS sequence"/>
</dbReference>
<accession>A0A2S6IPH9</accession>
<protein>
    <submittedName>
        <fullName evidence="2">Uncharacterized protein DUF4194</fullName>
    </submittedName>
</protein>
<feature type="compositionally biased region" description="Basic and acidic residues" evidence="1">
    <location>
        <begin position="224"/>
        <end position="236"/>
    </location>
</feature>
<proteinExistence type="predicted"/>
<dbReference type="Pfam" id="PF13835">
    <property type="entry name" value="DUF4194"/>
    <property type="match status" value="1"/>
</dbReference>
<evidence type="ECO:0000256" key="1">
    <source>
        <dbReference type="SAM" id="MobiDB-lite"/>
    </source>
</evidence>
<gene>
    <name evidence="2" type="ORF">CLV92_105264</name>
</gene>
<evidence type="ECO:0000313" key="2">
    <source>
        <dbReference type="EMBL" id="PPK96162.1"/>
    </source>
</evidence>
<evidence type="ECO:0000313" key="3">
    <source>
        <dbReference type="Proteomes" id="UP000239485"/>
    </source>
</evidence>
<feature type="region of interest" description="Disordered" evidence="1">
    <location>
        <begin position="205"/>
        <end position="236"/>
    </location>
</feature>
<dbReference type="EMBL" id="PTJD01000005">
    <property type="protein sequence ID" value="PPK96162.1"/>
    <property type="molecule type" value="Genomic_DNA"/>
</dbReference>
<sequence length="236" mass="26105">MSEQRDRDLAQAVTWLMKGIVHRDSDPRVWQLVLAQQAQVRDYVAVMGLTAVVDEAEGYAFLRQRSDPGDSPEETGVPRLIARRALPYAPSLLLALLRKRLAEADATSTETRLLLTREQIADMLLVFLPTSTHHTRLVDHVDALIARVVEMGFLRPVDGGGQQGGQQGGQRGDQFEVRRVLKAYVDAQWLSDFDARLAGYRTALEGGHVTGGDPDPGVDPDPGADPRRHHDEEVQS</sequence>
<keyword evidence="3" id="KW-1185">Reference proteome</keyword>
<reference evidence="2 3" key="1">
    <citation type="submission" date="2018-02" db="EMBL/GenBank/DDBJ databases">
        <title>Genomic Encyclopedia of Archaeal and Bacterial Type Strains, Phase II (KMG-II): from individual species to whole genera.</title>
        <authorList>
            <person name="Goeker M."/>
        </authorList>
    </citation>
    <scope>NUCLEOTIDE SEQUENCE [LARGE SCALE GENOMIC DNA]</scope>
    <source>
        <strain evidence="2 3">DSM 22857</strain>
    </source>
</reference>
<dbReference type="InterPro" id="IPR025449">
    <property type="entry name" value="JetB"/>
</dbReference>